<reference evidence="2 4" key="1">
    <citation type="submission" date="2017-11" db="EMBL/GenBank/DDBJ databases">
        <title>Complete genome of a free-living desiccation-tolerant cyanobacterium and its photosynthetic adaptation to extreme terrestrial habitat.</title>
        <authorList>
            <person name="Shang J."/>
        </authorList>
    </citation>
    <scope>NUCLEOTIDE SEQUENCE [LARGE SCALE GENOMIC DNA]</scope>
    <source>
        <strain evidence="2 4">CCNUN1</strain>
        <plasmid evidence="2">pNFSY04</plasmid>
        <plasmid evidence="4">pnfsy04</plasmid>
        <plasmid evidence="4">pnfsy08</plasmid>
        <plasmid evidence="3">pNFSY08</plasmid>
    </source>
</reference>
<evidence type="ECO:0000313" key="3">
    <source>
        <dbReference type="EMBL" id="AUB44722.1"/>
    </source>
</evidence>
<keyword evidence="4" id="KW-1185">Reference proteome</keyword>
<organism evidence="2 4">
    <name type="scientific">Nostoc flagelliforme CCNUN1</name>
    <dbReference type="NCBI Taxonomy" id="2038116"/>
    <lineage>
        <taxon>Bacteria</taxon>
        <taxon>Bacillati</taxon>
        <taxon>Cyanobacteriota</taxon>
        <taxon>Cyanophyceae</taxon>
        <taxon>Nostocales</taxon>
        <taxon>Nostocaceae</taxon>
        <taxon>Nostoc</taxon>
    </lineage>
</organism>
<geneLocation type="plasmid" evidence="3">
    <name>pNFSY08</name>
</geneLocation>
<dbReference type="KEGG" id="nfl:COO91_10962"/>
<geneLocation type="plasmid" evidence="4">
    <name>pnfsy08</name>
</geneLocation>
<evidence type="ECO:0000313" key="1">
    <source>
        <dbReference type="EMBL" id="AUB38468.1"/>
    </source>
</evidence>
<evidence type="ECO:0000313" key="2">
    <source>
        <dbReference type="EMBL" id="AUB43198.1"/>
    </source>
</evidence>
<dbReference type="KEGG" id="nfl:COO91_04438"/>
<protein>
    <submittedName>
        <fullName evidence="3">Methyl-accepting chemotaxis protein</fullName>
    </submittedName>
</protein>
<gene>
    <name evidence="1" type="ORF">COO91_04438</name>
    <name evidence="2" type="ORF">COO91_09369</name>
    <name evidence="3" type="ORF">COO91_10962</name>
</gene>
<dbReference type="EMBL" id="CP024793">
    <property type="protein sequence ID" value="AUB44722.1"/>
    <property type="molecule type" value="Genomic_DNA"/>
</dbReference>
<dbReference type="EMBL" id="CP024789">
    <property type="protein sequence ID" value="AUB43198.1"/>
    <property type="molecule type" value="Genomic_DNA"/>
</dbReference>
<proteinExistence type="predicted"/>
<dbReference type="Proteomes" id="UP000232003">
    <property type="component" value="Plasmid pNFSY04"/>
</dbReference>
<dbReference type="KEGG" id="nfl:COO91_09369"/>
<keyword evidence="2" id="KW-0614">Plasmid</keyword>
<dbReference type="Proteomes" id="UP000232003">
    <property type="component" value="Chromosome"/>
</dbReference>
<sequence length="39" mass="4433">MRELIKPYTACNSGYSTDSGILPSTEQKHHFMIYGIFVP</sequence>
<dbReference type="Proteomes" id="UP000232003">
    <property type="component" value="Plasmid pNFSY08"/>
</dbReference>
<dbReference type="EMBL" id="CP024785">
    <property type="protein sequence ID" value="AUB38468.1"/>
    <property type="molecule type" value="Genomic_DNA"/>
</dbReference>
<geneLocation type="plasmid" evidence="2">
    <name>pNFSY04</name>
</geneLocation>
<dbReference type="AlphaFoldDB" id="A0A2K8T658"/>
<accession>A0A2K8T658</accession>
<name>A0A2K8T658_9NOSO</name>
<evidence type="ECO:0000313" key="4">
    <source>
        <dbReference type="Proteomes" id="UP000232003"/>
    </source>
</evidence>
<geneLocation type="plasmid" evidence="4">
    <name>pnfsy04</name>
</geneLocation>